<evidence type="ECO:0000313" key="1">
    <source>
        <dbReference type="EMBL" id="KDP25794.1"/>
    </source>
</evidence>
<name>A0A067K1X6_JATCU</name>
<evidence type="ECO:0000313" key="2">
    <source>
        <dbReference type="Proteomes" id="UP000027138"/>
    </source>
</evidence>
<gene>
    <name evidence="1" type="ORF">JCGZ_22516</name>
</gene>
<keyword evidence="2" id="KW-1185">Reference proteome</keyword>
<accession>A0A067K1X6</accession>
<proteinExistence type="predicted"/>
<sequence length="83" mass="9799">MLQMLPRITRIFKLIVNGSLNCDSQNSDNMEENINNEFFEEGSLTCELQQVIYEHNNKSDEHESIEELLNQKFQTDDELLDYV</sequence>
<organism evidence="1 2">
    <name type="scientific">Jatropha curcas</name>
    <name type="common">Barbados nut</name>
    <dbReference type="NCBI Taxonomy" id="180498"/>
    <lineage>
        <taxon>Eukaryota</taxon>
        <taxon>Viridiplantae</taxon>
        <taxon>Streptophyta</taxon>
        <taxon>Embryophyta</taxon>
        <taxon>Tracheophyta</taxon>
        <taxon>Spermatophyta</taxon>
        <taxon>Magnoliopsida</taxon>
        <taxon>eudicotyledons</taxon>
        <taxon>Gunneridae</taxon>
        <taxon>Pentapetalae</taxon>
        <taxon>rosids</taxon>
        <taxon>fabids</taxon>
        <taxon>Malpighiales</taxon>
        <taxon>Euphorbiaceae</taxon>
        <taxon>Crotonoideae</taxon>
        <taxon>Jatropheae</taxon>
        <taxon>Jatropha</taxon>
    </lineage>
</organism>
<dbReference type="AlphaFoldDB" id="A0A067K1X6"/>
<dbReference type="Proteomes" id="UP000027138">
    <property type="component" value="Unassembled WGS sequence"/>
</dbReference>
<reference evidence="1 2" key="1">
    <citation type="journal article" date="2014" name="PLoS ONE">
        <title>Global Analysis of Gene Expression Profiles in Physic Nut (Jatropha curcas L.) Seedlings Exposed to Salt Stress.</title>
        <authorList>
            <person name="Zhang L."/>
            <person name="Zhang C."/>
            <person name="Wu P."/>
            <person name="Chen Y."/>
            <person name="Li M."/>
            <person name="Jiang H."/>
            <person name="Wu G."/>
        </authorList>
    </citation>
    <scope>NUCLEOTIDE SEQUENCE [LARGE SCALE GENOMIC DNA]</scope>
    <source>
        <strain evidence="2">cv. GZQX0401</strain>
        <tissue evidence="1">Young leaves</tissue>
    </source>
</reference>
<protein>
    <submittedName>
        <fullName evidence="1">Uncharacterized protein</fullName>
    </submittedName>
</protein>
<dbReference type="EMBL" id="KK914972">
    <property type="protein sequence ID" value="KDP25794.1"/>
    <property type="molecule type" value="Genomic_DNA"/>
</dbReference>